<keyword evidence="10" id="KW-0378">Hydrolase</keyword>
<evidence type="ECO:0000256" key="16">
    <source>
        <dbReference type="ARBA" id="ARBA00023204"/>
    </source>
</evidence>
<keyword evidence="16" id="KW-0234">DNA repair</keyword>
<feature type="domain" description="ATP-dependent DNA ligase family profile" evidence="23">
    <location>
        <begin position="115"/>
        <end position="234"/>
    </location>
</feature>
<keyword evidence="25" id="KW-1185">Reference proteome</keyword>
<dbReference type="PANTHER" id="PTHR42705:SF2">
    <property type="entry name" value="BIFUNCTIONAL NON-HOMOLOGOUS END JOINING PROTEIN LIGD"/>
    <property type="match status" value="1"/>
</dbReference>
<reference evidence="24 25" key="1">
    <citation type="submission" date="2019-03" db="EMBL/GenBank/DDBJ databases">
        <title>Genome sequence of Lentibacillus salicampi ATCC BAA-719.</title>
        <authorList>
            <person name="Maclea K.S."/>
            <person name="Simoes Junior M."/>
        </authorList>
    </citation>
    <scope>NUCLEOTIDE SEQUENCE [LARGE SCALE GENOMIC DNA]</scope>
    <source>
        <strain evidence="24 25">ATCC BAA-719</strain>
    </source>
</reference>
<keyword evidence="14" id="KW-0238">DNA-binding</keyword>
<dbReference type="AlphaFoldDB" id="A0A4Y9AE87"/>
<evidence type="ECO:0000256" key="11">
    <source>
        <dbReference type="ARBA" id="ARBA00022839"/>
    </source>
</evidence>
<evidence type="ECO:0000256" key="7">
    <source>
        <dbReference type="ARBA" id="ARBA00022723"/>
    </source>
</evidence>
<name>A0A4Y9AE87_9BACI</name>
<comment type="similarity">
    <text evidence="21">In the C-terminal section; belongs to the ATP-dependent DNA ligase family.</text>
</comment>
<dbReference type="GO" id="GO:0004527">
    <property type="term" value="F:exonuclease activity"/>
    <property type="evidence" value="ECO:0007669"/>
    <property type="project" value="UniProtKB-KW"/>
</dbReference>
<dbReference type="CDD" id="cd07906">
    <property type="entry name" value="Adenylation_DNA_ligase_LigD_LigC"/>
    <property type="match status" value="1"/>
</dbReference>
<dbReference type="GO" id="GO:0003887">
    <property type="term" value="F:DNA-directed DNA polymerase activity"/>
    <property type="evidence" value="ECO:0007669"/>
    <property type="project" value="UniProtKB-KW"/>
</dbReference>
<dbReference type="OrthoDB" id="9802472at2"/>
<keyword evidence="17" id="KW-0464">Manganese</keyword>
<dbReference type="NCBIfam" id="TIGR02776">
    <property type="entry name" value="NHEJ_ligase_prk"/>
    <property type="match status" value="1"/>
</dbReference>
<evidence type="ECO:0000256" key="2">
    <source>
        <dbReference type="ARBA" id="ARBA00012727"/>
    </source>
</evidence>
<evidence type="ECO:0000256" key="5">
    <source>
        <dbReference type="ARBA" id="ARBA00022695"/>
    </source>
</evidence>
<dbReference type="Proteomes" id="UP000298484">
    <property type="component" value="Unassembled WGS sequence"/>
</dbReference>
<evidence type="ECO:0000313" key="24">
    <source>
        <dbReference type="EMBL" id="TFJ93417.1"/>
    </source>
</evidence>
<dbReference type="PROSITE" id="PS50160">
    <property type="entry name" value="DNA_LIGASE_A3"/>
    <property type="match status" value="1"/>
</dbReference>
<dbReference type="EMBL" id="SRHY01000006">
    <property type="protein sequence ID" value="TFJ93417.1"/>
    <property type="molecule type" value="Genomic_DNA"/>
</dbReference>
<dbReference type="GO" id="GO:0003910">
    <property type="term" value="F:DNA ligase (ATP) activity"/>
    <property type="evidence" value="ECO:0007669"/>
    <property type="project" value="UniProtKB-EC"/>
</dbReference>
<evidence type="ECO:0000313" key="25">
    <source>
        <dbReference type="Proteomes" id="UP000298484"/>
    </source>
</evidence>
<evidence type="ECO:0000256" key="6">
    <source>
        <dbReference type="ARBA" id="ARBA00022722"/>
    </source>
</evidence>
<evidence type="ECO:0000256" key="12">
    <source>
        <dbReference type="ARBA" id="ARBA00022840"/>
    </source>
</evidence>
<dbReference type="Gene3D" id="3.90.920.10">
    <property type="entry name" value="DNA primase, PRIM domain"/>
    <property type="match status" value="1"/>
</dbReference>
<dbReference type="SUPFAM" id="SSF56091">
    <property type="entry name" value="DNA ligase/mRNA capping enzyme, catalytic domain"/>
    <property type="match status" value="1"/>
</dbReference>
<keyword evidence="7" id="KW-0479">Metal-binding</keyword>
<sequence>MKLMKPIARSDIPSEAGWAYEVKYDGFRCVLDWQADLVRLISKSGTDLSENFPEIVEACMAQQSRVKDYLPLKVDGELVLLNNAYQANFSLLQKRGRLKKHELISETATARPASFMAFDLLMFEGTELIKETFERRKKKLERIFDHGDQLGELLHYVECVDDADSLWQVIFDYKAEGMVAKRKDSRYAPGKKHHDWFKLKNWRTIEGFLTFYDPKNDYFLVCVYRGDEVTEIGKCKHGLEEDSFKALRDLFLSRGTEENGGYRLPPAVCAEIHTLDLLSGELREPEFRQLLPAKTPSDCTWEKVQLDLAMLPKTVDASNTDKLFWPSYRQTKGDLLVYMREIAPYMLPFLNERLLTIIRCPDGVEGESFFQKHLPDYAPDFIKSIKRGDEVRFVCNNLDSLMWFANHGALEYHIPFQTRESSMPREIVFDLDPPDRERFSLAVKAAGLLRQLLDDLRLVSFVKTSGGKGIQIHIPLPSDSISYEETSVFTQAIAWTLEKGFPNLFTTERFKKKRGDRLYIDYLQHGEGKTIVAPYSPRKREDATVATPLFWDEVGEGLHPDMFRIDHVVERVKTVGCPFAAYFTVGEQQVLDDVLAMIRS</sequence>
<keyword evidence="3 24" id="KW-0436">Ligase</keyword>
<evidence type="ECO:0000256" key="22">
    <source>
        <dbReference type="ARBA" id="ARBA00049990"/>
    </source>
</evidence>
<dbReference type="InterPro" id="IPR012310">
    <property type="entry name" value="DNA_ligase_ATP-dep_cent"/>
</dbReference>
<keyword evidence="12" id="KW-0067">ATP-binding</keyword>
<evidence type="ECO:0000256" key="15">
    <source>
        <dbReference type="ARBA" id="ARBA00023172"/>
    </source>
</evidence>
<keyword evidence="11" id="KW-0269">Exonuclease</keyword>
<evidence type="ECO:0000256" key="18">
    <source>
        <dbReference type="ARBA" id="ARBA00023268"/>
    </source>
</evidence>
<dbReference type="PROSITE" id="PS00697">
    <property type="entry name" value="DNA_LIGASE_A1"/>
    <property type="match status" value="1"/>
</dbReference>
<dbReference type="NCBIfam" id="NF007211">
    <property type="entry name" value="PRK09633.1"/>
    <property type="match status" value="1"/>
</dbReference>
<protein>
    <recommendedName>
        <fullName evidence="2">DNA ligase (ATP)</fullName>
        <ecNumber evidence="2">6.5.1.1</ecNumber>
    </recommendedName>
    <alternativeName>
        <fullName evidence="19">NHEJ DNA polymerase</fullName>
    </alternativeName>
</protein>
<dbReference type="InterPro" id="IPR016059">
    <property type="entry name" value="DNA_ligase_ATP-dep_CS"/>
</dbReference>
<evidence type="ECO:0000256" key="9">
    <source>
        <dbReference type="ARBA" id="ARBA00022763"/>
    </source>
</evidence>
<keyword evidence="5" id="KW-0548">Nucleotidyltransferase</keyword>
<keyword evidence="15" id="KW-0233">DNA recombination</keyword>
<comment type="cofactor">
    <cofactor evidence="1">
        <name>Mn(2+)</name>
        <dbReference type="ChEBI" id="CHEBI:29035"/>
    </cofactor>
</comment>
<comment type="caution">
    <text evidence="24">The sequence shown here is derived from an EMBL/GenBank/DDBJ whole genome shotgun (WGS) entry which is preliminary data.</text>
</comment>
<dbReference type="GO" id="GO:0005524">
    <property type="term" value="F:ATP binding"/>
    <property type="evidence" value="ECO:0007669"/>
    <property type="project" value="UniProtKB-KW"/>
</dbReference>
<keyword evidence="6" id="KW-0540">Nuclease</keyword>
<evidence type="ECO:0000256" key="1">
    <source>
        <dbReference type="ARBA" id="ARBA00001936"/>
    </source>
</evidence>
<dbReference type="Pfam" id="PF01068">
    <property type="entry name" value="DNA_ligase_A_M"/>
    <property type="match status" value="1"/>
</dbReference>
<evidence type="ECO:0000256" key="3">
    <source>
        <dbReference type="ARBA" id="ARBA00022598"/>
    </source>
</evidence>
<dbReference type="GO" id="GO:0006310">
    <property type="term" value="P:DNA recombination"/>
    <property type="evidence" value="ECO:0007669"/>
    <property type="project" value="UniProtKB-KW"/>
</dbReference>
<dbReference type="PANTHER" id="PTHR42705">
    <property type="entry name" value="BIFUNCTIONAL NON-HOMOLOGOUS END JOINING PROTEIN LIGD"/>
    <property type="match status" value="1"/>
</dbReference>
<evidence type="ECO:0000256" key="4">
    <source>
        <dbReference type="ARBA" id="ARBA00022679"/>
    </source>
</evidence>
<evidence type="ECO:0000256" key="13">
    <source>
        <dbReference type="ARBA" id="ARBA00022932"/>
    </source>
</evidence>
<keyword evidence="8" id="KW-0547">Nucleotide-binding</keyword>
<evidence type="ECO:0000256" key="14">
    <source>
        <dbReference type="ARBA" id="ARBA00023125"/>
    </source>
</evidence>
<proteinExistence type="inferred from homology"/>
<dbReference type="GO" id="GO:0006281">
    <property type="term" value="P:DNA repair"/>
    <property type="evidence" value="ECO:0007669"/>
    <property type="project" value="UniProtKB-KW"/>
</dbReference>
<gene>
    <name evidence="24" type="ORF">E4U82_07050</name>
</gene>
<comment type="similarity">
    <text evidence="22">In the N-terminal section; belongs to the LigD polymerase family.</text>
</comment>
<accession>A0A4Y9AE87</accession>
<evidence type="ECO:0000256" key="20">
    <source>
        <dbReference type="ARBA" id="ARBA00034003"/>
    </source>
</evidence>
<evidence type="ECO:0000256" key="10">
    <source>
        <dbReference type="ARBA" id="ARBA00022801"/>
    </source>
</evidence>
<dbReference type="Gene3D" id="3.30.470.30">
    <property type="entry name" value="DNA ligase/mRNA capping enzyme"/>
    <property type="match status" value="1"/>
</dbReference>
<keyword evidence="13" id="KW-0239">DNA-directed DNA polymerase</keyword>
<dbReference type="InterPro" id="IPR014145">
    <property type="entry name" value="LigD_pol_dom"/>
</dbReference>
<evidence type="ECO:0000259" key="23">
    <source>
        <dbReference type="PROSITE" id="PS50160"/>
    </source>
</evidence>
<dbReference type="GO" id="GO:0046872">
    <property type="term" value="F:metal ion binding"/>
    <property type="evidence" value="ECO:0007669"/>
    <property type="project" value="UniProtKB-KW"/>
</dbReference>
<dbReference type="GO" id="GO:0003677">
    <property type="term" value="F:DNA binding"/>
    <property type="evidence" value="ECO:0007669"/>
    <property type="project" value="UniProtKB-KW"/>
</dbReference>
<dbReference type="InterPro" id="IPR052171">
    <property type="entry name" value="NHEJ_LigD"/>
</dbReference>
<dbReference type="NCBIfam" id="TIGR02779">
    <property type="entry name" value="NHEJ_ligase_lig"/>
    <property type="match status" value="1"/>
</dbReference>
<dbReference type="Pfam" id="PF21686">
    <property type="entry name" value="LigD_Prim-Pol"/>
    <property type="match status" value="1"/>
</dbReference>
<keyword evidence="18" id="KW-0511">Multifunctional enzyme</keyword>
<dbReference type="EC" id="6.5.1.1" evidence="2"/>
<organism evidence="24 25">
    <name type="scientific">Lentibacillus salicampi</name>
    <dbReference type="NCBI Taxonomy" id="175306"/>
    <lineage>
        <taxon>Bacteria</taxon>
        <taxon>Bacillati</taxon>
        <taxon>Bacillota</taxon>
        <taxon>Bacilli</taxon>
        <taxon>Bacillales</taxon>
        <taxon>Bacillaceae</taxon>
        <taxon>Lentibacillus</taxon>
    </lineage>
</organism>
<dbReference type="InterPro" id="IPR014143">
    <property type="entry name" value="NHEJ_ligase_prk"/>
</dbReference>
<evidence type="ECO:0000256" key="21">
    <source>
        <dbReference type="ARBA" id="ARBA00049981"/>
    </source>
</evidence>
<evidence type="ECO:0000256" key="8">
    <source>
        <dbReference type="ARBA" id="ARBA00022741"/>
    </source>
</evidence>
<keyword evidence="9" id="KW-0227">DNA damage</keyword>
<keyword evidence="4" id="KW-0808">Transferase</keyword>
<dbReference type="InterPro" id="IPR014146">
    <property type="entry name" value="LigD_ligase_dom"/>
</dbReference>
<evidence type="ECO:0000256" key="19">
    <source>
        <dbReference type="ARBA" id="ARBA00029943"/>
    </source>
</evidence>
<comment type="catalytic activity">
    <reaction evidence="20">
        <text>ATP + (deoxyribonucleotide)n-3'-hydroxyl + 5'-phospho-(deoxyribonucleotide)m = (deoxyribonucleotide)n+m + AMP + diphosphate.</text>
        <dbReference type="EC" id="6.5.1.1"/>
    </reaction>
</comment>
<evidence type="ECO:0000256" key="17">
    <source>
        <dbReference type="ARBA" id="ARBA00023211"/>
    </source>
</evidence>
<dbReference type="NCBIfam" id="TIGR02778">
    <property type="entry name" value="ligD_pol"/>
    <property type="match status" value="1"/>
</dbReference>